<dbReference type="AlphaFoldDB" id="A0A174D369"/>
<sequence length="287" mass="33043">MKQALHIKNLTKKYKDFTLDHISLDLPYGMILGLIGENGSGKSTLINSILNIVKADYDEVHILGQDLKSQEKEIKKEIAVIFNDSHYGENLTPLFIGKMLSGIYTDWDQKKFTDYLKQFHLPEKKRLKTFSTGMKVKLEFAAALSHNPKLLILDEATNGLDPVFREEILEILREFTEQEDHSVLISSHITSDLDKIADYIAYIHEGRLLFLKSIDELNNDCGIIRCGREFFDALSPEDIIAYREEPYSYCVFIKNRQSLRKAFCDISIENASIEDMMLFYSKGEKII</sequence>
<dbReference type="EMBL" id="CYZO01000024">
    <property type="protein sequence ID" value="CUO19984.1"/>
    <property type="molecule type" value="Genomic_DNA"/>
</dbReference>
<reference evidence="4 5" key="1">
    <citation type="submission" date="2015-09" db="EMBL/GenBank/DDBJ databases">
        <authorList>
            <consortium name="Pathogen Informatics"/>
        </authorList>
    </citation>
    <scope>NUCLEOTIDE SEQUENCE [LARGE SCALE GENOMIC DNA]</scope>
    <source>
        <strain evidence="4 5">2789STDY5834841</strain>
    </source>
</reference>
<dbReference type="Proteomes" id="UP000095787">
    <property type="component" value="Unassembled WGS sequence"/>
</dbReference>
<dbReference type="CDD" id="cd03230">
    <property type="entry name" value="ABC_DR_subfamily_A"/>
    <property type="match status" value="1"/>
</dbReference>
<dbReference type="InterPro" id="IPR027417">
    <property type="entry name" value="P-loop_NTPase"/>
</dbReference>
<dbReference type="Pfam" id="PF00005">
    <property type="entry name" value="ABC_tran"/>
    <property type="match status" value="1"/>
</dbReference>
<dbReference type="RefSeq" id="WP_004845725.1">
    <property type="nucleotide sequence ID" value="NZ_AP028249.1"/>
</dbReference>
<dbReference type="PANTHER" id="PTHR42939:SF3">
    <property type="entry name" value="ABC TRANSPORTER ATP-BINDING COMPONENT"/>
    <property type="match status" value="1"/>
</dbReference>
<proteinExistence type="predicted"/>
<dbReference type="GO" id="GO:0016887">
    <property type="term" value="F:ATP hydrolysis activity"/>
    <property type="evidence" value="ECO:0007669"/>
    <property type="project" value="InterPro"/>
</dbReference>
<dbReference type="InterPro" id="IPR003593">
    <property type="entry name" value="AAA+_ATPase"/>
</dbReference>
<keyword evidence="4" id="KW-0378">Hydrolase</keyword>
<dbReference type="InterPro" id="IPR003439">
    <property type="entry name" value="ABC_transporter-like_ATP-bd"/>
</dbReference>
<keyword evidence="1" id="KW-0813">Transport</keyword>
<gene>
    <name evidence="4" type="primary">drrA_3</name>
    <name evidence="4" type="ORF">ERS852456_01885</name>
</gene>
<evidence type="ECO:0000313" key="5">
    <source>
        <dbReference type="Proteomes" id="UP000095787"/>
    </source>
</evidence>
<dbReference type="PANTHER" id="PTHR42939">
    <property type="entry name" value="ABC TRANSPORTER ATP-BINDING PROTEIN ALBC-RELATED"/>
    <property type="match status" value="1"/>
</dbReference>
<keyword evidence="2" id="KW-0547">Nucleotide-binding</keyword>
<evidence type="ECO:0000256" key="2">
    <source>
        <dbReference type="ARBA" id="ARBA00022741"/>
    </source>
</evidence>
<keyword evidence="3 4" id="KW-0067">ATP-binding</keyword>
<name>A0A174D369_9FIRM</name>
<evidence type="ECO:0000256" key="3">
    <source>
        <dbReference type="ARBA" id="ARBA00022840"/>
    </source>
</evidence>
<dbReference type="PROSITE" id="PS50893">
    <property type="entry name" value="ABC_TRANSPORTER_2"/>
    <property type="match status" value="1"/>
</dbReference>
<dbReference type="GeneID" id="97328995"/>
<dbReference type="SMART" id="SM00382">
    <property type="entry name" value="AAA"/>
    <property type="match status" value="1"/>
</dbReference>
<accession>A0A174D369</accession>
<evidence type="ECO:0000256" key="1">
    <source>
        <dbReference type="ARBA" id="ARBA00022448"/>
    </source>
</evidence>
<protein>
    <submittedName>
        <fullName evidence="4">Daunorubicin/doxorubicin resistance ATP-binding protein DrrA</fullName>
        <ecNumber evidence="4">3.6.3.-</ecNumber>
    </submittedName>
</protein>
<dbReference type="SUPFAM" id="SSF52540">
    <property type="entry name" value="P-loop containing nucleoside triphosphate hydrolases"/>
    <property type="match status" value="1"/>
</dbReference>
<dbReference type="GO" id="GO:0005524">
    <property type="term" value="F:ATP binding"/>
    <property type="evidence" value="ECO:0007669"/>
    <property type="project" value="UniProtKB-KW"/>
</dbReference>
<dbReference type="InterPro" id="IPR051782">
    <property type="entry name" value="ABC_Transporter_VariousFunc"/>
</dbReference>
<evidence type="ECO:0000313" key="4">
    <source>
        <dbReference type="EMBL" id="CUO19984.1"/>
    </source>
</evidence>
<organism evidence="4 5">
    <name type="scientific">[Ruminococcus] torques</name>
    <dbReference type="NCBI Taxonomy" id="33039"/>
    <lineage>
        <taxon>Bacteria</taxon>
        <taxon>Bacillati</taxon>
        <taxon>Bacillota</taxon>
        <taxon>Clostridia</taxon>
        <taxon>Lachnospirales</taxon>
        <taxon>Lachnospiraceae</taxon>
        <taxon>Mediterraneibacter</taxon>
    </lineage>
</organism>
<dbReference type="EC" id="3.6.3.-" evidence="4"/>
<dbReference type="Gene3D" id="3.40.50.300">
    <property type="entry name" value="P-loop containing nucleotide triphosphate hydrolases"/>
    <property type="match status" value="1"/>
</dbReference>